<reference evidence="3" key="3">
    <citation type="submission" date="2025-09" db="UniProtKB">
        <authorList>
            <consortium name="Ensembl"/>
        </authorList>
    </citation>
    <scope>IDENTIFICATION</scope>
</reference>
<proteinExistence type="predicted"/>
<dbReference type="InterPro" id="IPR028002">
    <property type="entry name" value="Myb_DNA-bind_5"/>
</dbReference>
<dbReference type="InterPro" id="IPR006011">
    <property type="entry name" value="Syntaxin_N"/>
</dbReference>
<evidence type="ECO:0000259" key="2">
    <source>
        <dbReference type="SMART" id="SM00503"/>
    </source>
</evidence>
<feature type="compositionally biased region" description="Pro residues" evidence="1">
    <location>
        <begin position="669"/>
        <end position="682"/>
    </location>
</feature>
<reference evidence="3 4" key="1">
    <citation type="submission" date="2019-05" db="EMBL/GenBank/DDBJ databases">
        <title>A Chromosome-scale Meerkat (S. suricatta) Genome Assembly.</title>
        <authorList>
            <person name="Dudchenko O."/>
            <person name="Lieberman Aiden E."/>
            <person name="Tung J."/>
            <person name="Barreiro L.B."/>
            <person name="Clutton-Brock T.H."/>
        </authorList>
    </citation>
    <scope>NUCLEOTIDE SEQUENCE [LARGE SCALE GENOMIC DNA]</scope>
</reference>
<evidence type="ECO:0000313" key="3">
    <source>
        <dbReference type="Ensembl" id="ENSSSUP00005035486.1"/>
    </source>
</evidence>
<dbReference type="Gene3D" id="1.20.58.70">
    <property type="match status" value="1"/>
</dbReference>
<feature type="region of interest" description="Disordered" evidence="1">
    <location>
        <begin position="43"/>
        <end position="129"/>
    </location>
</feature>
<evidence type="ECO:0000313" key="4">
    <source>
        <dbReference type="Proteomes" id="UP000472268"/>
    </source>
</evidence>
<dbReference type="InterPro" id="IPR010989">
    <property type="entry name" value="SNARE"/>
</dbReference>
<feature type="compositionally biased region" description="Low complexity" evidence="1">
    <location>
        <begin position="649"/>
        <end position="668"/>
    </location>
</feature>
<dbReference type="Gene3D" id="1.20.5.110">
    <property type="match status" value="1"/>
</dbReference>
<feature type="domain" description="Syntaxin N-terminal" evidence="2">
    <location>
        <begin position="245"/>
        <end position="356"/>
    </location>
</feature>
<dbReference type="OMA" id="THRYRVW"/>
<feature type="region of interest" description="Disordered" evidence="1">
    <location>
        <begin position="1"/>
        <end position="25"/>
    </location>
</feature>
<dbReference type="Pfam" id="PF13873">
    <property type="entry name" value="Myb_DNA-bind_5"/>
    <property type="match status" value="2"/>
</dbReference>
<dbReference type="PANTHER" id="PTHR23098:SF22">
    <property type="entry name" value="MYB-LIKE DOMAIN-CONTAINING PROTEIN"/>
    <property type="match status" value="1"/>
</dbReference>
<name>A0A673VPV9_SURSU</name>
<sequence>MSCGSIAGSGGLGSQSPFGGPSRQGCQPLECAKCWTEYGIRHFPCPSPESGPQDPCVGKDGEGDLGSAGTPRGPGARKRGPGVAPEGTGTPAPTSPPPAGPRRDSAGRAHGRLAGPSATRAKKRKPNFCPQETEVLVSKVSKHHQLLFGTGLPKAEPTHRYRVWSRILQAVNALGYCRRDIVDLKHKWRDLRAVVRRKLGALRPVAHGPGRLRASALTPVEQLVARTFSCQAPPPDGLGLEPLRATQVDPGGLPELFQQTSARVSRINSSVTSLEQNLRSLGTPSDTPELRESLHAAQQETNTTIEASACAVKQMAQLLRGCSPRQRLQLERLRTQLSDGVQRYGALQKKIAEKSRALLPMAQRGAKQQQSPRAPYAELPDDGKIFNGGDGMWQGQEQTSLPEITEDDVEAIRLREEAILQIESDLLDVNQIIKDLTSMVSEQGDATGSRSGRAACRQSSSPEPAVVAPLPGPGRAPLRQGPHSRTKTRKPNFSPQETEVLVQRVARHYPLLFGALRATPSRKHRVWSKILQAVNALGYCRRDLGELKHKWRDLRGNVRKKLAEHPWAPGLVLTPVERMVAETFSSPAPLGEGQAAEPLPTDEEDEAPSCLWLPLRTPDGPSLPEPDPLDLRGTVPAPASSPSPPDSPTSPASPASAPPAAAFPGALGPSPPSTVPPPPPGQPTAEASEFEQWLLASHRRQGALLAHWSQQQSALMAQQNLLLQRLAEQSQRLADGVEALNQTLGKLAEACAAQGAPPMVPDGTPAGGVAAGPTRGTQGSPQGLEVFSGMILKVEEEV</sequence>
<dbReference type="AlphaFoldDB" id="A0A673VPV9"/>
<keyword evidence="4" id="KW-1185">Reference proteome</keyword>
<dbReference type="Pfam" id="PF14523">
    <property type="entry name" value="Syntaxin_2"/>
    <property type="match status" value="1"/>
</dbReference>
<feature type="region of interest" description="Disordered" evidence="1">
    <location>
        <begin position="443"/>
        <end position="496"/>
    </location>
</feature>
<dbReference type="Ensembl" id="ENSSSUT00005040421.1">
    <property type="protein sequence ID" value="ENSSSUP00005035486.1"/>
    <property type="gene ID" value="ENSSSUG00005022747.1"/>
</dbReference>
<dbReference type="SUPFAM" id="SSF47661">
    <property type="entry name" value="t-snare proteins"/>
    <property type="match status" value="1"/>
</dbReference>
<organism evidence="3 4">
    <name type="scientific">Suricata suricatta</name>
    <name type="common">Meerkat</name>
    <dbReference type="NCBI Taxonomy" id="37032"/>
    <lineage>
        <taxon>Eukaryota</taxon>
        <taxon>Metazoa</taxon>
        <taxon>Chordata</taxon>
        <taxon>Craniata</taxon>
        <taxon>Vertebrata</taxon>
        <taxon>Euteleostomi</taxon>
        <taxon>Mammalia</taxon>
        <taxon>Eutheria</taxon>
        <taxon>Laurasiatheria</taxon>
        <taxon>Carnivora</taxon>
        <taxon>Feliformia</taxon>
        <taxon>Herpestidae</taxon>
        <taxon>Suricata</taxon>
    </lineage>
</organism>
<evidence type="ECO:0000256" key="1">
    <source>
        <dbReference type="SAM" id="MobiDB-lite"/>
    </source>
</evidence>
<gene>
    <name evidence="3" type="primary">TSNARE1</name>
</gene>
<feature type="compositionally biased region" description="Low complexity" evidence="1">
    <location>
        <begin position="81"/>
        <end position="92"/>
    </location>
</feature>
<feature type="compositionally biased region" description="Pro residues" evidence="1">
    <location>
        <begin position="639"/>
        <end position="648"/>
    </location>
</feature>
<dbReference type="Proteomes" id="UP000472268">
    <property type="component" value="Chromosome 15"/>
</dbReference>
<reference evidence="3" key="2">
    <citation type="submission" date="2025-08" db="UniProtKB">
        <authorList>
            <consortium name="Ensembl"/>
        </authorList>
    </citation>
    <scope>IDENTIFICATION</scope>
</reference>
<protein>
    <submittedName>
        <fullName evidence="3">t-SNARE domain containing 1</fullName>
    </submittedName>
</protein>
<feature type="region of interest" description="Disordered" evidence="1">
    <location>
        <begin position="585"/>
        <end position="687"/>
    </location>
</feature>
<dbReference type="GO" id="GO:0016192">
    <property type="term" value="P:vesicle-mediated transport"/>
    <property type="evidence" value="ECO:0007669"/>
    <property type="project" value="InterPro"/>
</dbReference>
<dbReference type="GO" id="GO:0016020">
    <property type="term" value="C:membrane"/>
    <property type="evidence" value="ECO:0007669"/>
    <property type="project" value="InterPro"/>
</dbReference>
<dbReference type="GO" id="GO:0005634">
    <property type="term" value="C:nucleus"/>
    <property type="evidence" value="ECO:0007669"/>
    <property type="project" value="TreeGrafter"/>
</dbReference>
<dbReference type="SMART" id="SM00503">
    <property type="entry name" value="SynN"/>
    <property type="match status" value="1"/>
</dbReference>
<dbReference type="PANTHER" id="PTHR23098">
    <property type="entry name" value="AGAP001331-PA-RELATED"/>
    <property type="match status" value="1"/>
</dbReference>
<accession>A0A673VPV9</accession>